<evidence type="ECO:0000313" key="1">
    <source>
        <dbReference type="EMBL" id="PKG27673.1"/>
    </source>
</evidence>
<dbReference type="RefSeq" id="WP_066190014.1">
    <property type="nucleotide sequence ID" value="NZ_JAFDQP010000001.1"/>
</dbReference>
<name>A0A2N0ZDV4_9BACI</name>
<dbReference type="Proteomes" id="UP000233343">
    <property type="component" value="Unassembled WGS sequence"/>
</dbReference>
<dbReference type="SUPFAM" id="SSF88659">
    <property type="entry name" value="Sigma3 and sigma4 domains of RNA polymerase sigma factors"/>
    <property type="match status" value="1"/>
</dbReference>
<dbReference type="AlphaFoldDB" id="A0A2N0ZDV4"/>
<reference evidence="1 2" key="1">
    <citation type="journal article" date="2010" name="Int. J. Syst. Evol. Microbiol.">
        <title>Bacillus horneckiae sp. nov., isolated from a spacecraft-assembly clean room.</title>
        <authorList>
            <person name="Vaishampayan P."/>
            <person name="Probst A."/>
            <person name="Krishnamurthi S."/>
            <person name="Ghosh S."/>
            <person name="Osman S."/>
            <person name="McDowall A."/>
            <person name="Ruckmani A."/>
            <person name="Mayilraj S."/>
            <person name="Venkateswaran K."/>
        </authorList>
    </citation>
    <scope>NUCLEOTIDE SEQUENCE [LARGE SCALE GENOMIC DNA]</scope>
    <source>
        <strain evidence="2">1PO1SC</strain>
    </source>
</reference>
<dbReference type="InterPro" id="IPR013324">
    <property type="entry name" value="RNA_pol_sigma_r3/r4-like"/>
</dbReference>
<proteinExistence type="predicted"/>
<organism evidence="1 2">
    <name type="scientific">Cytobacillus horneckiae</name>
    <dbReference type="NCBI Taxonomy" id="549687"/>
    <lineage>
        <taxon>Bacteria</taxon>
        <taxon>Bacillati</taxon>
        <taxon>Bacillota</taxon>
        <taxon>Bacilli</taxon>
        <taxon>Bacillales</taxon>
        <taxon>Bacillaceae</taxon>
        <taxon>Cytobacillus</taxon>
    </lineage>
</organism>
<gene>
    <name evidence="1" type="ORF">CWS20_17620</name>
</gene>
<sequence>MSIELKLPEIDKKQTRLKVEEVIETYRLYLLTIPEERLPKITATYSLVPPANTNSFYSATEDLAIKAVDEERKRVRFVEWFTKAINRLAPKEREALYLRYLDEEELFDYEVYNSLGMSESYYHQKFKPRLLLKLAMALNIAIYKDME</sequence>
<dbReference type="NCBIfam" id="TIGR01637">
    <property type="entry name" value="phage_arpU"/>
    <property type="match status" value="1"/>
</dbReference>
<evidence type="ECO:0000313" key="2">
    <source>
        <dbReference type="Proteomes" id="UP000233343"/>
    </source>
</evidence>
<protein>
    <submittedName>
        <fullName evidence="1">ArpU family transcriptional regulator</fullName>
    </submittedName>
</protein>
<dbReference type="InterPro" id="IPR006524">
    <property type="entry name" value="ArpU-like"/>
</dbReference>
<comment type="caution">
    <text evidence="1">The sequence shown here is derived from an EMBL/GenBank/DDBJ whole genome shotgun (WGS) entry which is preliminary data.</text>
</comment>
<keyword evidence="2" id="KW-1185">Reference proteome</keyword>
<accession>A0A2N0ZDV4</accession>
<dbReference type="EMBL" id="PISD01000039">
    <property type="protein sequence ID" value="PKG27673.1"/>
    <property type="molecule type" value="Genomic_DNA"/>
</dbReference>